<evidence type="ECO:0000256" key="1">
    <source>
        <dbReference type="SAM" id="MobiDB-lite"/>
    </source>
</evidence>
<evidence type="ECO:0000313" key="4">
    <source>
        <dbReference type="Proteomes" id="UP000230002"/>
    </source>
</evidence>
<protein>
    <submittedName>
        <fullName evidence="2">Uncharacterized protein</fullName>
    </submittedName>
</protein>
<dbReference type="OrthoDB" id="2755983at2759"/>
<sequence>MPVASRIRFVHFTPRDTGLPRKVYRSDRDILRGDLRGGFDTTLGVVDMTMCYTAEEYARIIVCCLGWILDGWPYYIPFTNLSNIKGGVRPLRILWDLWQAGTLRFVRAPPDVRERALHDPESVLPHVMAAAALPPLTRMLSPPKFTLSRFQDLLPRSARLAPLPAPRTKSAASALTVRSQAPAQELVLHPDNLEPILSMPLDPASARPPHERRQRCDINQARHRPTGKKSHSRKVGPLTSRYVLDTPSAPSTSSTGRAMKPLSEHRLPLMVDEFIGDYAGRRREEAEIEDIESFSDVDE</sequence>
<feature type="region of interest" description="Disordered" evidence="1">
    <location>
        <begin position="201"/>
        <end position="259"/>
    </location>
</feature>
<name>A0A2G8RVM8_9APHY</name>
<organism evidence="2 4">
    <name type="scientific">Ganoderma sinense ZZ0214-1</name>
    <dbReference type="NCBI Taxonomy" id="1077348"/>
    <lineage>
        <taxon>Eukaryota</taxon>
        <taxon>Fungi</taxon>
        <taxon>Dikarya</taxon>
        <taxon>Basidiomycota</taxon>
        <taxon>Agaricomycotina</taxon>
        <taxon>Agaricomycetes</taxon>
        <taxon>Polyporales</taxon>
        <taxon>Polyporaceae</taxon>
        <taxon>Ganoderma</taxon>
    </lineage>
</organism>
<dbReference type="Proteomes" id="UP000230002">
    <property type="component" value="Unassembled WGS sequence"/>
</dbReference>
<evidence type="ECO:0000313" key="3">
    <source>
        <dbReference type="EMBL" id="PIL27864.1"/>
    </source>
</evidence>
<dbReference type="EMBL" id="AYKW01000046">
    <property type="protein sequence ID" value="PIL25557.1"/>
    <property type="molecule type" value="Genomic_DNA"/>
</dbReference>
<feature type="compositionally biased region" description="Basic residues" evidence="1">
    <location>
        <begin position="221"/>
        <end position="234"/>
    </location>
</feature>
<gene>
    <name evidence="3" type="ORF">GSI_11020</name>
    <name evidence="2" type="ORF">GSI_12365</name>
</gene>
<evidence type="ECO:0000313" key="2">
    <source>
        <dbReference type="EMBL" id="PIL25557.1"/>
    </source>
</evidence>
<dbReference type="AlphaFoldDB" id="A0A2G8RVM8"/>
<reference evidence="2 4" key="1">
    <citation type="journal article" date="2015" name="Sci. Rep.">
        <title>Chromosome-level genome map provides insights into diverse defense mechanisms in the medicinal fungus Ganoderma sinense.</title>
        <authorList>
            <person name="Zhu Y."/>
            <person name="Xu J."/>
            <person name="Sun C."/>
            <person name="Zhou S."/>
            <person name="Xu H."/>
            <person name="Nelson D.R."/>
            <person name="Qian J."/>
            <person name="Song J."/>
            <person name="Luo H."/>
            <person name="Xiang L."/>
            <person name="Li Y."/>
            <person name="Xu Z."/>
            <person name="Ji A."/>
            <person name="Wang L."/>
            <person name="Lu S."/>
            <person name="Hayward A."/>
            <person name="Sun W."/>
            <person name="Li X."/>
            <person name="Schwartz D.C."/>
            <person name="Wang Y."/>
            <person name="Chen S."/>
        </authorList>
    </citation>
    <scope>NUCLEOTIDE SEQUENCE [LARGE SCALE GENOMIC DNA]</scope>
    <source>
        <strain evidence="2 4">ZZ0214-1</strain>
    </source>
</reference>
<comment type="caution">
    <text evidence="2">The sequence shown here is derived from an EMBL/GenBank/DDBJ whole genome shotgun (WGS) entry which is preliminary data.</text>
</comment>
<proteinExistence type="predicted"/>
<keyword evidence="4" id="KW-1185">Reference proteome</keyword>
<dbReference type="EMBL" id="AYKW01000034">
    <property type="protein sequence ID" value="PIL27864.1"/>
    <property type="molecule type" value="Genomic_DNA"/>
</dbReference>
<accession>A0A2G8RVM8</accession>